<feature type="binding site" evidence="12">
    <location>
        <position position="305"/>
    </location>
    <ligand>
        <name>Mg(2+)</name>
        <dbReference type="ChEBI" id="CHEBI:18420"/>
    </ligand>
</feature>
<evidence type="ECO:0000256" key="6">
    <source>
        <dbReference type="ARBA" id="ARBA00022827"/>
    </source>
</evidence>
<dbReference type="PIRSF" id="PIRSF006268">
    <property type="entry name" value="ApbE"/>
    <property type="match status" value="1"/>
</dbReference>
<dbReference type="EMBL" id="FPIW01000060">
    <property type="protein sequence ID" value="SFW67052.1"/>
    <property type="molecule type" value="Genomic_DNA"/>
</dbReference>
<dbReference type="Proteomes" id="UP000182680">
    <property type="component" value="Unassembled WGS sequence"/>
</dbReference>
<dbReference type="EC" id="2.7.1.180" evidence="1 11"/>
<name>A0AA94L349_DESDE</name>
<dbReference type="Pfam" id="PF02424">
    <property type="entry name" value="ApbE"/>
    <property type="match status" value="1"/>
</dbReference>
<dbReference type="GO" id="GO:0046872">
    <property type="term" value="F:metal ion binding"/>
    <property type="evidence" value="ECO:0007669"/>
    <property type="project" value="UniProtKB-UniRule"/>
</dbReference>
<comment type="caution">
    <text evidence="14">The sequence shown here is derived from an EMBL/GenBank/DDBJ whole genome shotgun (WGS) entry which is preliminary data.</text>
</comment>
<keyword evidence="3 11" id="KW-0285">Flavoprotein</keyword>
<keyword evidence="7 11" id="KW-0460">Magnesium</keyword>
<dbReference type="PANTHER" id="PTHR30040">
    <property type="entry name" value="THIAMINE BIOSYNTHESIS LIPOPROTEIN APBE"/>
    <property type="match status" value="1"/>
</dbReference>
<evidence type="ECO:0000256" key="10">
    <source>
        <dbReference type="ARBA" id="ARBA00048540"/>
    </source>
</evidence>
<dbReference type="InterPro" id="IPR006311">
    <property type="entry name" value="TAT_signal"/>
</dbReference>
<keyword evidence="13" id="KW-0732">Signal</keyword>
<dbReference type="RefSeq" id="WP_072312352.1">
    <property type="nucleotide sequence ID" value="NZ_FPIW01000060.1"/>
</dbReference>
<evidence type="ECO:0000256" key="2">
    <source>
        <dbReference type="ARBA" id="ARBA00016337"/>
    </source>
</evidence>
<dbReference type="GO" id="GO:0051536">
    <property type="term" value="F:iron-sulfur cluster binding"/>
    <property type="evidence" value="ECO:0007669"/>
    <property type="project" value="UniProtKB-KW"/>
</dbReference>
<evidence type="ECO:0000256" key="7">
    <source>
        <dbReference type="ARBA" id="ARBA00022842"/>
    </source>
</evidence>
<dbReference type="SUPFAM" id="SSF143631">
    <property type="entry name" value="ApbE-like"/>
    <property type="match status" value="1"/>
</dbReference>
<feature type="chain" id="PRO_5041648598" description="FAD:protein FMN transferase" evidence="13">
    <location>
        <begin position="37"/>
        <end position="347"/>
    </location>
</feature>
<keyword evidence="8" id="KW-0411">Iron-sulfur</keyword>
<evidence type="ECO:0000256" key="3">
    <source>
        <dbReference type="ARBA" id="ARBA00022630"/>
    </source>
</evidence>
<evidence type="ECO:0000256" key="8">
    <source>
        <dbReference type="ARBA" id="ARBA00023014"/>
    </source>
</evidence>
<keyword evidence="14" id="KW-0449">Lipoprotein</keyword>
<comment type="similarity">
    <text evidence="11">Belongs to the ApbE family.</text>
</comment>
<comment type="cofactor">
    <cofactor evidence="12">
        <name>Mg(2+)</name>
        <dbReference type="ChEBI" id="CHEBI:18420"/>
    </cofactor>
    <cofactor evidence="12">
        <name>Mn(2+)</name>
        <dbReference type="ChEBI" id="CHEBI:29035"/>
    </cofactor>
    <text evidence="12">Magnesium. Can also use manganese.</text>
</comment>
<proteinExistence type="inferred from homology"/>
<evidence type="ECO:0000256" key="11">
    <source>
        <dbReference type="PIRNR" id="PIRNR006268"/>
    </source>
</evidence>
<dbReference type="PROSITE" id="PS51318">
    <property type="entry name" value="TAT"/>
    <property type="match status" value="1"/>
</dbReference>
<feature type="binding site" evidence="12">
    <location>
        <position position="191"/>
    </location>
    <ligand>
        <name>Mg(2+)</name>
        <dbReference type="ChEBI" id="CHEBI:18420"/>
    </ligand>
</feature>
<dbReference type="PANTHER" id="PTHR30040:SF2">
    <property type="entry name" value="FAD:PROTEIN FMN TRANSFERASE"/>
    <property type="match status" value="1"/>
</dbReference>
<dbReference type="InterPro" id="IPR003374">
    <property type="entry name" value="ApbE-like_sf"/>
</dbReference>
<evidence type="ECO:0000256" key="13">
    <source>
        <dbReference type="SAM" id="SignalP"/>
    </source>
</evidence>
<evidence type="ECO:0000256" key="1">
    <source>
        <dbReference type="ARBA" id="ARBA00011955"/>
    </source>
</evidence>
<keyword evidence="4 11" id="KW-0808">Transferase</keyword>
<gene>
    <name evidence="14" type="ORF">SAMN02910291_02412</name>
</gene>
<protein>
    <recommendedName>
        <fullName evidence="2 11">FAD:protein FMN transferase</fullName>
        <ecNumber evidence="1 11">2.7.1.180</ecNumber>
    </recommendedName>
    <alternativeName>
        <fullName evidence="9 11">Flavin transferase</fullName>
    </alternativeName>
</protein>
<evidence type="ECO:0000313" key="14">
    <source>
        <dbReference type="EMBL" id="SFW67052.1"/>
    </source>
</evidence>
<accession>A0AA94L349</accession>
<evidence type="ECO:0000256" key="12">
    <source>
        <dbReference type="PIRSR" id="PIRSR006268-2"/>
    </source>
</evidence>
<dbReference type="Gene3D" id="3.10.520.10">
    <property type="entry name" value="ApbE-like domains"/>
    <property type="match status" value="1"/>
</dbReference>
<reference evidence="15" key="1">
    <citation type="submission" date="2016-11" db="EMBL/GenBank/DDBJ databases">
        <authorList>
            <person name="Jaros S."/>
            <person name="Januszkiewicz K."/>
            <person name="Wedrychowicz H."/>
        </authorList>
    </citation>
    <scope>NUCLEOTIDE SEQUENCE [LARGE SCALE GENOMIC DNA]</scope>
    <source>
        <strain evidence="15">DSM 7057</strain>
    </source>
</reference>
<organism evidence="14 15">
    <name type="scientific">Desulfovibrio desulfuricans</name>
    <dbReference type="NCBI Taxonomy" id="876"/>
    <lineage>
        <taxon>Bacteria</taxon>
        <taxon>Pseudomonadati</taxon>
        <taxon>Thermodesulfobacteriota</taxon>
        <taxon>Desulfovibrionia</taxon>
        <taxon>Desulfovibrionales</taxon>
        <taxon>Desulfovibrionaceae</taxon>
        <taxon>Desulfovibrio</taxon>
    </lineage>
</organism>
<dbReference type="AlphaFoldDB" id="A0AA94L349"/>
<feature type="signal peptide" evidence="13">
    <location>
        <begin position="1"/>
        <end position="36"/>
    </location>
</feature>
<keyword evidence="8" id="KW-0408">Iron</keyword>
<evidence type="ECO:0000256" key="9">
    <source>
        <dbReference type="ARBA" id="ARBA00031306"/>
    </source>
</evidence>
<keyword evidence="5 11" id="KW-0479">Metal-binding</keyword>
<comment type="catalytic activity">
    <reaction evidence="10 11">
        <text>L-threonyl-[protein] + FAD = FMN-L-threonyl-[protein] + AMP + H(+)</text>
        <dbReference type="Rhea" id="RHEA:36847"/>
        <dbReference type="Rhea" id="RHEA-COMP:11060"/>
        <dbReference type="Rhea" id="RHEA-COMP:11061"/>
        <dbReference type="ChEBI" id="CHEBI:15378"/>
        <dbReference type="ChEBI" id="CHEBI:30013"/>
        <dbReference type="ChEBI" id="CHEBI:57692"/>
        <dbReference type="ChEBI" id="CHEBI:74257"/>
        <dbReference type="ChEBI" id="CHEBI:456215"/>
        <dbReference type="EC" id="2.7.1.180"/>
    </reaction>
</comment>
<dbReference type="InterPro" id="IPR024932">
    <property type="entry name" value="ApbE"/>
</dbReference>
<evidence type="ECO:0000256" key="5">
    <source>
        <dbReference type="ARBA" id="ARBA00022723"/>
    </source>
</evidence>
<sequence length="347" mass="36478">MSSFLSRRHFLRFALVSAGMLGAAPLLSLAPSAALARTSGSEETYTRTALFMGTMVTVTVAGTTAEQAGEAVSTALALGRDMAGTLTRFNTSAPLGQLNASTALNDAPPALVHLMQRSQQMHALTGGAFDPTVLPLLHLLESHRDHKAQKHLQLDQAEVRDALEMVGMERVHADGYALRLERQGMGITLDGIAKGHIADLMSRSLSSAGYPNHCVNAGGDIAVSGSKLKGQPWRIAIADPYGKNAYPQVVEAYSGAVATSGIYEIFYNADASRNHLVNPVTGASAGLASVTVTAPDCLTADALATAMAIMPPREALHLADSLSGCACCLLRHDGLTQCSRNWRGRSA</sequence>
<keyword evidence="6 11" id="KW-0274">FAD</keyword>
<feature type="binding site" evidence="12">
    <location>
        <position position="301"/>
    </location>
    <ligand>
        <name>Mg(2+)</name>
        <dbReference type="ChEBI" id="CHEBI:18420"/>
    </ligand>
</feature>
<evidence type="ECO:0000256" key="4">
    <source>
        <dbReference type="ARBA" id="ARBA00022679"/>
    </source>
</evidence>
<evidence type="ECO:0000313" key="15">
    <source>
        <dbReference type="Proteomes" id="UP000182680"/>
    </source>
</evidence>
<dbReference type="GO" id="GO:0016740">
    <property type="term" value="F:transferase activity"/>
    <property type="evidence" value="ECO:0007669"/>
    <property type="project" value="UniProtKB-UniRule"/>
</dbReference>